<evidence type="ECO:0000256" key="1">
    <source>
        <dbReference type="SAM" id="MobiDB-lite"/>
    </source>
</evidence>
<feature type="compositionally biased region" description="Basic residues" evidence="1">
    <location>
        <begin position="260"/>
        <end position="277"/>
    </location>
</feature>
<dbReference type="EMBL" id="QGKV02000299">
    <property type="protein sequence ID" value="KAF3597712.1"/>
    <property type="molecule type" value="Genomic_DNA"/>
</dbReference>
<evidence type="ECO:0000313" key="2">
    <source>
        <dbReference type="EMBL" id="KAF3597712.1"/>
    </source>
</evidence>
<protein>
    <submittedName>
        <fullName evidence="2">Uncharacterized protein</fullName>
    </submittedName>
</protein>
<organism evidence="2 3">
    <name type="scientific">Brassica cretica</name>
    <name type="common">Mustard</name>
    <dbReference type="NCBI Taxonomy" id="69181"/>
    <lineage>
        <taxon>Eukaryota</taxon>
        <taxon>Viridiplantae</taxon>
        <taxon>Streptophyta</taxon>
        <taxon>Embryophyta</taxon>
        <taxon>Tracheophyta</taxon>
        <taxon>Spermatophyta</taxon>
        <taxon>Magnoliopsida</taxon>
        <taxon>eudicotyledons</taxon>
        <taxon>Gunneridae</taxon>
        <taxon>Pentapetalae</taxon>
        <taxon>rosids</taxon>
        <taxon>malvids</taxon>
        <taxon>Brassicales</taxon>
        <taxon>Brassicaceae</taxon>
        <taxon>Brassiceae</taxon>
        <taxon>Brassica</taxon>
    </lineage>
</organism>
<feature type="region of interest" description="Disordered" evidence="1">
    <location>
        <begin position="244"/>
        <end position="326"/>
    </location>
</feature>
<gene>
    <name evidence="2" type="ORF">DY000_02022128</name>
</gene>
<keyword evidence="3" id="KW-1185">Reference proteome</keyword>
<feature type="compositionally biased region" description="Polar residues" evidence="1">
    <location>
        <begin position="249"/>
        <end position="259"/>
    </location>
</feature>
<reference evidence="2 3" key="1">
    <citation type="journal article" date="2020" name="BMC Genomics">
        <title>Intraspecific diversification of the crop wild relative Brassica cretica Lam. using demographic model selection.</title>
        <authorList>
            <person name="Kioukis A."/>
            <person name="Michalopoulou V.A."/>
            <person name="Briers L."/>
            <person name="Pirintsos S."/>
            <person name="Studholme D.J."/>
            <person name="Pavlidis P."/>
            <person name="Sarris P.F."/>
        </authorList>
    </citation>
    <scope>NUCLEOTIDE SEQUENCE [LARGE SCALE GENOMIC DNA]</scope>
    <source>
        <strain evidence="3">cv. PFS-1207/04</strain>
    </source>
</reference>
<name>A0ABQ7ELP0_BRACR</name>
<feature type="region of interest" description="Disordered" evidence="1">
    <location>
        <begin position="25"/>
        <end position="44"/>
    </location>
</feature>
<dbReference type="Proteomes" id="UP000266723">
    <property type="component" value="Unassembled WGS sequence"/>
</dbReference>
<evidence type="ECO:0000313" key="3">
    <source>
        <dbReference type="Proteomes" id="UP000266723"/>
    </source>
</evidence>
<proteinExistence type="predicted"/>
<accession>A0ABQ7ELP0</accession>
<sequence>MAKKVNKTFTKPKRVEEVSLAKSGLHDEIKDGTSEDGCNSGRSDLEVDQIKDGTSEDGCNFGRSDLEVDQGASSLESGHEVVCGTKRKEIERALGVDGEGLMVKKMTHEGSQVLNRSWSKGSSTSASDRDAILVIYSTAAGAGENSDVLVQRMHISWGRKAWCGAHLVGEKNTFGVEVSREEEEEVEIAPPELAPEPPHAVTTQSSSPPFAAARNCRKTAMQPSSCYSHRDEAVAADLAAIGARMSTHAPPQSSPSTRVKSSHRRRKSCPLPPRRRAPLSTPANFPVSRRRPPPSPPLTVAVLRRRRPPPSPLLTVADDSANSAESTQGVNSVDLVNRLVDWFDRFKLISVWLG</sequence>
<comment type="caution">
    <text evidence="2">The sequence shown here is derived from an EMBL/GenBank/DDBJ whole genome shotgun (WGS) entry which is preliminary data.</text>
</comment>